<keyword evidence="9" id="KW-0966">Cell projection</keyword>
<dbReference type="InterPro" id="IPR001029">
    <property type="entry name" value="Flagellin_N"/>
</dbReference>
<evidence type="ECO:0000259" key="7">
    <source>
        <dbReference type="Pfam" id="PF00669"/>
    </source>
</evidence>
<dbReference type="Gene3D" id="6.10.10.10">
    <property type="entry name" value="Flagellar export chaperone, C-terminal domain"/>
    <property type="match status" value="1"/>
</dbReference>
<evidence type="ECO:0000256" key="4">
    <source>
        <dbReference type="ARBA" id="ARBA00023143"/>
    </source>
</evidence>
<dbReference type="PRINTS" id="PR00207">
    <property type="entry name" value="FLAGELLIN"/>
</dbReference>
<feature type="coiled-coil region" evidence="6">
    <location>
        <begin position="291"/>
        <end position="318"/>
    </location>
</feature>
<dbReference type="RefSeq" id="WP_015834744.1">
    <property type="nucleotide sequence ID" value="NC_012962.1"/>
</dbReference>
<evidence type="ECO:0000313" key="10">
    <source>
        <dbReference type="Proteomes" id="UP000280955"/>
    </source>
</evidence>
<proteinExistence type="inferred from homology"/>
<feature type="domain" description="Flagellin N-terminal" evidence="7">
    <location>
        <begin position="5"/>
        <end position="141"/>
    </location>
</feature>
<keyword evidence="4 5" id="KW-0975">Bacterial flagellum</keyword>
<dbReference type="Proteomes" id="UP000280955">
    <property type="component" value="Unassembled WGS sequence"/>
</dbReference>
<keyword evidence="9" id="KW-0282">Flagellum</keyword>
<feature type="coiled-coil region" evidence="6">
    <location>
        <begin position="82"/>
        <end position="129"/>
    </location>
</feature>
<accession>A0ABX9SIJ1</accession>
<comment type="subcellular location">
    <subcellularLocation>
        <location evidence="5">Secreted</location>
    </subcellularLocation>
    <subcellularLocation>
        <location evidence="5">Bacterial flagellum</location>
    </subcellularLocation>
</comment>
<evidence type="ECO:0000259" key="8">
    <source>
        <dbReference type="Pfam" id="PF00700"/>
    </source>
</evidence>
<comment type="function">
    <text evidence="1 5">Flagellin is the subunit protein which polymerizes to form the filaments of bacterial flagella.</text>
</comment>
<gene>
    <name evidence="9" type="ORF">BDD30_3574</name>
</gene>
<dbReference type="Gene3D" id="1.20.1330.10">
    <property type="entry name" value="f41 fragment of flagellin, N-terminal domain"/>
    <property type="match status" value="1"/>
</dbReference>
<dbReference type="Gene3D" id="3.30.70.2120">
    <property type="match status" value="1"/>
</dbReference>
<feature type="domain" description="Flagellin C-terminal" evidence="8">
    <location>
        <begin position="270"/>
        <end position="355"/>
    </location>
</feature>
<protein>
    <recommendedName>
        <fullName evidence="5">Flagellin</fullName>
    </recommendedName>
</protein>
<comment type="caution">
    <text evidence="9">The sequence shown here is derived from an EMBL/GenBank/DDBJ whole genome shotgun (WGS) entry which is preliminary data.</text>
</comment>
<organism evidence="9 10">
    <name type="scientific">Photorhabdus asymbiotica</name>
    <dbReference type="NCBI Taxonomy" id="291112"/>
    <lineage>
        <taxon>Bacteria</taxon>
        <taxon>Pseudomonadati</taxon>
        <taxon>Pseudomonadota</taxon>
        <taxon>Gammaproteobacteria</taxon>
        <taxon>Enterobacterales</taxon>
        <taxon>Morganellaceae</taxon>
        <taxon>Photorhabdus</taxon>
    </lineage>
</organism>
<evidence type="ECO:0000256" key="2">
    <source>
        <dbReference type="ARBA" id="ARBA00005709"/>
    </source>
</evidence>
<dbReference type="PANTHER" id="PTHR42792">
    <property type="entry name" value="FLAGELLIN"/>
    <property type="match status" value="1"/>
</dbReference>
<name>A0ABX9SIJ1_9GAMM</name>
<keyword evidence="10" id="KW-1185">Reference proteome</keyword>
<evidence type="ECO:0000256" key="5">
    <source>
        <dbReference type="RuleBase" id="RU362073"/>
    </source>
</evidence>
<dbReference type="PANTHER" id="PTHR42792:SF2">
    <property type="entry name" value="FLAGELLIN"/>
    <property type="match status" value="1"/>
</dbReference>
<dbReference type="Pfam" id="PF00700">
    <property type="entry name" value="Flagellin_C"/>
    <property type="match status" value="1"/>
</dbReference>
<keyword evidence="9" id="KW-0969">Cilium</keyword>
<evidence type="ECO:0000256" key="1">
    <source>
        <dbReference type="ARBA" id="ARBA00002270"/>
    </source>
</evidence>
<evidence type="ECO:0000256" key="3">
    <source>
        <dbReference type="ARBA" id="ARBA00022525"/>
    </source>
</evidence>
<dbReference type="SUPFAM" id="SSF64518">
    <property type="entry name" value="Phase 1 flagellin"/>
    <property type="match status" value="1"/>
</dbReference>
<reference evidence="9 10" key="1">
    <citation type="submission" date="2018-10" db="EMBL/GenBank/DDBJ databases">
        <title>Genomic Encyclopedia of Archaeal and Bacterial Type Strains, Phase II (KMG-II): from individual species to whole genera.</title>
        <authorList>
            <person name="Goeker M."/>
        </authorList>
    </citation>
    <scope>NUCLEOTIDE SEQUENCE [LARGE SCALE GENOMIC DNA]</scope>
    <source>
        <strain evidence="9 10">DSM 15149</strain>
    </source>
</reference>
<evidence type="ECO:0000313" key="9">
    <source>
        <dbReference type="EMBL" id="RKS56941.1"/>
    </source>
</evidence>
<comment type="similarity">
    <text evidence="2 5">Belongs to the bacterial flagellin family.</text>
</comment>
<keyword evidence="6" id="KW-0175">Coiled coil</keyword>
<evidence type="ECO:0000256" key="6">
    <source>
        <dbReference type="SAM" id="Coils"/>
    </source>
</evidence>
<sequence length="357" mass="38447">MAQVINTNSLSLLTQNNLTKSQGTLGNAIERLSSGLRINSAKDDAAGQAIANRFTANVRGLTQAARNANDGISIAQTTEGALNEINTNLQRIRELTVQAQNESNSESDIKSIQEEVTQRLDEIDRISEQTQFNGVRVLREDNKMTIQVGANDNEVINIDLKKIDREALKLEKFTLSAEVPHGDAVTEVDDGKGAGTKSKIDYSADVKVKDLKNVNVYHAVKDDGSVDPDKYVVIGKDNDGKTKSFQATIAKDGKLTAGKDITAEASKEPLKALDSALAQVDSLRSSLGAIQNRLESTVNNLNNTVNNLSSARSRIEDADYATEVSNMSRGQILQQAGTAVLAQANQVPNSVLSLLRG</sequence>
<dbReference type="InterPro" id="IPR046358">
    <property type="entry name" value="Flagellin_C"/>
</dbReference>
<dbReference type="InterPro" id="IPR042187">
    <property type="entry name" value="Flagellin_C_sub2"/>
</dbReference>
<dbReference type="InterPro" id="IPR001492">
    <property type="entry name" value="Flagellin"/>
</dbReference>
<keyword evidence="3 5" id="KW-0964">Secreted</keyword>
<dbReference type="EMBL" id="RBLJ01000004">
    <property type="protein sequence ID" value="RKS56941.1"/>
    <property type="molecule type" value="Genomic_DNA"/>
</dbReference>
<dbReference type="NCBIfam" id="NF005294">
    <property type="entry name" value="PRK06819.1"/>
    <property type="match status" value="1"/>
</dbReference>
<dbReference type="Pfam" id="PF00669">
    <property type="entry name" value="Flagellin_N"/>
    <property type="match status" value="1"/>
</dbReference>